<dbReference type="InterPro" id="IPR024961">
    <property type="entry name" value="T2SS_GspC_N"/>
</dbReference>
<proteinExistence type="predicted"/>
<dbReference type="InterPro" id="IPR036034">
    <property type="entry name" value="PDZ_sf"/>
</dbReference>
<dbReference type="InterPro" id="IPR041489">
    <property type="entry name" value="PDZ_6"/>
</dbReference>
<comment type="caution">
    <text evidence="11">The sequence shown here is derived from an EMBL/GenBank/DDBJ whole genome shotgun (WGS) entry which is preliminary data.</text>
</comment>
<keyword evidence="6" id="KW-0653">Protein transport</keyword>
<dbReference type="EMBL" id="JBHSDH010000013">
    <property type="protein sequence ID" value="MFC4292833.1"/>
    <property type="molecule type" value="Genomic_DNA"/>
</dbReference>
<gene>
    <name evidence="11" type="ORF">ACFOWX_10455</name>
</gene>
<keyword evidence="7 9" id="KW-1133">Transmembrane helix</keyword>
<reference evidence="12" key="1">
    <citation type="journal article" date="2019" name="Int. J. Syst. Evol. Microbiol.">
        <title>The Global Catalogue of Microorganisms (GCM) 10K type strain sequencing project: providing services to taxonomists for standard genome sequencing and annotation.</title>
        <authorList>
            <consortium name="The Broad Institute Genomics Platform"/>
            <consortium name="The Broad Institute Genome Sequencing Center for Infectious Disease"/>
            <person name="Wu L."/>
            <person name="Ma J."/>
        </authorList>
    </citation>
    <scope>NUCLEOTIDE SEQUENCE [LARGE SCALE GENOMIC DNA]</scope>
    <source>
        <strain evidence="12">CECT 8531</strain>
    </source>
</reference>
<evidence type="ECO:0000256" key="5">
    <source>
        <dbReference type="ARBA" id="ARBA00022692"/>
    </source>
</evidence>
<accession>A0ABV8RHG7</accession>
<dbReference type="SMART" id="SM00228">
    <property type="entry name" value="PDZ"/>
    <property type="match status" value="1"/>
</dbReference>
<dbReference type="Pfam" id="PF11356">
    <property type="entry name" value="T2SSC"/>
    <property type="match status" value="1"/>
</dbReference>
<evidence type="ECO:0000256" key="8">
    <source>
        <dbReference type="ARBA" id="ARBA00023136"/>
    </source>
</evidence>
<dbReference type="Proteomes" id="UP001595887">
    <property type="component" value="Unassembled WGS sequence"/>
</dbReference>
<dbReference type="RefSeq" id="WP_381423843.1">
    <property type="nucleotide sequence ID" value="NZ_JBHSDH010000013.1"/>
</dbReference>
<evidence type="ECO:0000256" key="7">
    <source>
        <dbReference type="ARBA" id="ARBA00022989"/>
    </source>
</evidence>
<feature type="domain" description="PDZ" evidence="10">
    <location>
        <begin position="190"/>
        <end position="248"/>
    </location>
</feature>
<evidence type="ECO:0000313" key="12">
    <source>
        <dbReference type="Proteomes" id="UP001595887"/>
    </source>
</evidence>
<dbReference type="InterPro" id="IPR001478">
    <property type="entry name" value="PDZ"/>
</dbReference>
<feature type="transmembrane region" description="Helical" evidence="9">
    <location>
        <begin position="21"/>
        <end position="42"/>
    </location>
</feature>
<keyword evidence="5 9" id="KW-0812">Transmembrane</keyword>
<keyword evidence="12" id="KW-1185">Reference proteome</keyword>
<keyword evidence="2" id="KW-0813">Transport</keyword>
<keyword evidence="3" id="KW-1003">Cell membrane</keyword>
<evidence type="ECO:0000259" key="10">
    <source>
        <dbReference type="PROSITE" id="PS50106"/>
    </source>
</evidence>
<organism evidence="11 12">
    <name type="scientific">Sphingorhabdus arenilitoris</name>
    <dbReference type="NCBI Taxonomy" id="1490041"/>
    <lineage>
        <taxon>Bacteria</taxon>
        <taxon>Pseudomonadati</taxon>
        <taxon>Pseudomonadota</taxon>
        <taxon>Alphaproteobacteria</taxon>
        <taxon>Sphingomonadales</taxon>
        <taxon>Sphingomonadaceae</taxon>
        <taxon>Sphingorhabdus</taxon>
    </lineage>
</organism>
<evidence type="ECO:0000256" key="4">
    <source>
        <dbReference type="ARBA" id="ARBA00022519"/>
    </source>
</evidence>
<keyword evidence="4" id="KW-0997">Cell inner membrane</keyword>
<evidence type="ECO:0000256" key="6">
    <source>
        <dbReference type="ARBA" id="ARBA00022927"/>
    </source>
</evidence>
<dbReference type="Pfam" id="PF17820">
    <property type="entry name" value="PDZ_6"/>
    <property type="match status" value="1"/>
</dbReference>
<protein>
    <submittedName>
        <fullName evidence="11">Type II secretion system protein N</fullName>
    </submittedName>
</protein>
<evidence type="ECO:0000256" key="1">
    <source>
        <dbReference type="ARBA" id="ARBA00004533"/>
    </source>
</evidence>
<evidence type="ECO:0000256" key="9">
    <source>
        <dbReference type="SAM" id="Phobius"/>
    </source>
</evidence>
<sequence>MATTLMKAVEHWRQRLPRPNLFSFFLALLALFLIIQLARLFWTLATPVAPLGNWQAPVPPVMSASAREQIFGSFDPFFPNSNAVTSANNEGNEVITSLSITLFGIRSNEASGGGSAIIADPEGVQQSFAVGQEIMPGVTLHAVAFDHVVIRNNGTLEKLYLDQSVPAENVTPVAAAEQQPTPEAAIAKAPVALTADNLAKNVGLAPRSDGGKITGLVVSAKDDGSILRAAGLQSGDIITSVNGKPVTSPSDLASQFSPGSRLSVQIERGGQKIPVAIILDKP</sequence>
<dbReference type="Gene3D" id="2.30.30.830">
    <property type="match status" value="1"/>
</dbReference>
<comment type="subcellular location">
    <subcellularLocation>
        <location evidence="1">Cell inner membrane</location>
    </subcellularLocation>
</comment>
<dbReference type="PROSITE" id="PS50106">
    <property type="entry name" value="PDZ"/>
    <property type="match status" value="1"/>
</dbReference>
<evidence type="ECO:0000256" key="3">
    <source>
        <dbReference type="ARBA" id="ARBA00022475"/>
    </source>
</evidence>
<evidence type="ECO:0000256" key="2">
    <source>
        <dbReference type="ARBA" id="ARBA00022448"/>
    </source>
</evidence>
<dbReference type="SUPFAM" id="SSF50156">
    <property type="entry name" value="PDZ domain-like"/>
    <property type="match status" value="1"/>
</dbReference>
<name>A0ABV8RHG7_9SPHN</name>
<dbReference type="Gene3D" id="2.30.42.10">
    <property type="match status" value="1"/>
</dbReference>
<keyword evidence="8 9" id="KW-0472">Membrane</keyword>
<evidence type="ECO:0000313" key="11">
    <source>
        <dbReference type="EMBL" id="MFC4292833.1"/>
    </source>
</evidence>